<dbReference type="Pfam" id="PF01435">
    <property type="entry name" value="Peptidase_M48"/>
    <property type="match status" value="1"/>
</dbReference>
<keyword evidence="6 10" id="KW-0862">Zinc</keyword>
<dbReference type="EMBL" id="CP031305">
    <property type="protein sequence ID" value="QCC55849.1"/>
    <property type="molecule type" value="Genomic_DNA"/>
</dbReference>
<comment type="cofactor">
    <cofactor evidence="10">
        <name>Zn(2+)</name>
        <dbReference type="ChEBI" id="CHEBI:29105"/>
    </cofactor>
    <text evidence="10">Binds 1 zinc ion per subunit.</text>
</comment>
<sequence>MPLTPDRRLQCRIAGALALVVAVNGLVLSVVAWSGSQLLSASGRSIEFEVGLAPAIGAVLFGAVGLVAVQARYGSRTVVSGLALADLEGDGPRNVGGRVQRLATQADVPRPSVAVADDADPGCLTVGTQRSPTIVVTTGLLEALDDDELDAALAHEVAHIANRDLPVVTAVAATVAVGDRLLERERRLRRVLWATLWLAIITGIGIIVLAIPIIVLGLGYLGLSAVARGLLGVNAIALGLFSKAREYAADRGAVQLTGNPAALAAALETLEDVRPARDVRVDASATLGIVAQPLALEAREDDEDEHWVDRWAPKLTPEFTDPDVVDRAVLYVGRWLREWIITPVSTRVRRLLAWRPQTHPATEARTERLRTLERRRRN</sequence>
<evidence type="ECO:0000256" key="7">
    <source>
        <dbReference type="ARBA" id="ARBA00022989"/>
    </source>
</evidence>
<dbReference type="CDD" id="cd07329">
    <property type="entry name" value="M56_like"/>
    <property type="match status" value="1"/>
</dbReference>
<dbReference type="GeneID" id="39850977"/>
<keyword evidence="5 10" id="KW-0378">Hydrolase</keyword>
<feature type="transmembrane region" description="Helical" evidence="11">
    <location>
        <begin position="191"/>
        <end position="214"/>
    </location>
</feature>
<feature type="transmembrane region" description="Helical" evidence="11">
    <location>
        <begin position="12"/>
        <end position="32"/>
    </location>
</feature>
<accession>A0A4D6HP77</accession>
<dbReference type="GO" id="GO:0046872">
    <property type="term" value="F:metal ion binding"/>
    <property type="evidence" value="ECO:0007669"/>
    <property type="project" value="UniProtKB-KW"/>
</dbReference>
<keyword evidence="3 11" id="KW-0812">Transmembrane</keyword>
<gene>
    <name evidence="13" type="ORF">DV706_06920</name>
</gene>
<evidence type="ECO:0000256" key="1">
    <source>
        <dbReference type="ARBA" id="ARBA00022475"/>
    </source>
</evidence>
<evidence type="ECO:0000256" key="11">
    <source>
        <dbReference type="SAM" id="Phobius"/>
    </source>
</evidence>
<dbReference type="PANTHER" id="PTHR43221">
    <property type="entry name" value="PROTEASE HTPX"/>
    <property type="match status" value="1"/>
</dbReference>
<evidence type="ECO:0000256" key="10">
    <source>
        <dbReference type="RuleBase" id="RU003983"/>
    </source>
</evidence>
<proteinExistence type="inferred from homology"/>
<evidence type="ECO:0000256" key="4">
    <source>
        <dbReference type="ARBA" id="ARBA00022723"/>
    </source>
</evidence>
<evidence type="ECO:0000256" key="6">
    <source>
        <dbReference type="ARBA" id="ARBA00022833"/>
    </source>
</evidence>
<feature type="transmembrane region" description="Helical" evidence="11">
    <location>
        <begin position="52"/>
        <end position="69"/>
    </location>
</feature>
<dbReference type="GO" id="GO:0004222">
    <property type="term" value="F:metalloendopeptidase activity"/>
    <property type="evidence" value="ECO:0007669"/>
    <property type="project" value="InterPro"/>
</dbReference>
<dbReference type="RefSeq" id="WP_049889699.1">
    <property type="nucleotide sequence ID" value="NZ_CP031305.1"/>
</dbReference>
<evidence type="ECO:0000259" key="12">
    <source>
        <dbReference type="Pfam" id="PF01435"/>
    </source>
</evidence>
<name>A0A4D6HP77_9EURY</name>
<keyword evidence="4" id="KW-0479">Metal-binding</keyword>
<feature type="transmembrane region" description="Helical" evidence="11">
    <location>
        <begin position="220"/>
        <end position="241"/>
    </location>
</feature>
<reference evidence="13 14" key="1">
    <citation type="journal article" date="2019" name="Nat. Commun.">
        <title>A new type of DNA phosphorothioation-based antiviral system in archaea.</title>
        <authorList>
            <person name="Xiong L."/>
            <person name="Liu S."/>
            <person name="Chen S."/>
            <person name="Xiao Y."/>
            <person name="Zhu B."/>
            <person name="Gao Y."/>
            <person name="Zhang Y."/>
            <person name="Chen B."/>
            <person name="Luo J."/>
            <person name="Deng Z."/>
            <person name="Chen X."/>
            <person name="Wang L."/>
            <person name="Chen S."/>
        </authorList>
    </citation>
    <scope>NUCLEOTIDE SEQUENCE [LARGE SCALE GENOMIC DNA]</scope>
    <source>
        <strain evidence="13 14">JCM 10635</strain>
    </source>
</reference>
<dbReference type="PANTHER" id="PTHR43221:SF2">
    <property type="entry name" value="PROTEASE HTPX HOMOLOG"/>
    <property type="match status" value="1"/>
</dbReference>
<evidence type="ECO:0000256" key="8">
    <source>
        <dbReference type="ARBA" id="ARBA00023049"/>
    </source>
</evidence>
<organism evidence="13 14">
    <name type="scientific">Natronorubrum bangense</name>
    <dbReference type="NCBI Taxonomy" id="61858"/>
    <lineage>
        <taxon>Archaea</taxon>
        <taxon>Methanobacteriati</taxon>
        <taxon>Methanobacteriota</taxon>
        <taxon>Stenosarchaea group</taxon>
        <taxon>Halobacteria</taxon>
        <taxon>Halobacteriales</taxon>
        <taxon>Natrialbaceae</taxon>
        <taxon>Natronorubrum</taxon>
    </lineage>
</organism>
<protein>
    <submittedName>
        <fullName evidence="13">Peptidase M48</fullName>
    </submittedName>
</protein>
<dbReference type="InterPro" id="IPR001915">
    <property type="entry name" value="Peptidase_M48"/>
</dbReference>
<evidence type="ECO:0000256" key="9">
    <source>
        <dbReference type="ARBA" id="ARBA00023136"/>
    </source>
</evidence>
<feature type="domain" description="Peptidase M48" evidence="12">
    <location>
        <begin position="97"/>
        <end position="372"/>
    </location>
</feature>
<dbReference type="InterPro" id="IPR050083">
    <property type="entry name" value="HtpX_protease"/>
</dbReference>
<evidence type="ECO:0000256" key="2">
    <source>
        <dbReference type="ARBA" id="ARBA00022670"/>
    </source>
</evidence>
<evidence type="ECO:0000313" key="14">
    <source>
        <dbReference type="Proteomes" id="UP000296822"/>
    </source>
</evidence>
<dbReference type="Gene3D" id="3.30.2010.10">
    <property type="entry name" value="Metalloproteases ('zincins'), catalytic domain"/>
    <property type="match status" value="1"/>
</dbReference>
<keyword evidence="9 11" id="KW-0472">Membrane</keyword>
<dbReference type="AlphaFoldDB" id="A0A4D6HP77"/>
<evidence type="ECO:0000313" key="13">
    <source>
        <dbReference type="EMBL" id="QCC55849.1"/>
    </source>
</evidence>
<keyword evidence="7 11" id="KW-1133">Transmembrane helix</keyword>
<keyword evidence="1" id="KW-1003">Cell membrane</keyword>
<comment type="similarity">
    <text evidence="10">Belongs to the peptidase M48 family.</text>
</comment>
<evidence type="ECO:0000256" key="3">
    <source>
        <dbReference type="ARBA" id="ARBA00022692"/>
    </source>
</evidence>
<dbReference type="KEGG" id="nbg:DV706_06920"/>
<evidence type="ECO:0000256" key="5">
    <source>
        <dbReference type="ARBA" id="ARBA00022801"/>
    </source>
</evidence>
<keyword evidence="8 10" id="KW-0482">Metalloprotease</keyword>
<dbReference type="GO" id="GO:0006508">
    <property type="term" value="P:proteolysis"/>
    <property type="evidence" value="ECO:0007669"/>
    <property type="project" value="UniProtKB-KW"/>
</dbReference>
<dbReference type="Proteomes" id="UP000296822">
    <property type="component" value="Chromosome"/>
</dbReference>
<keyword evidence="2 10" id="KW-0645">Protease</keyword>